<dbReference type="PROSITE" id="PS50850">
    <property type="entry name" value="MFS"/>
    <property type="match status" value="1"/>
</dbReference>
<dbReference type="AlphaFoldDB" id="A0AAV8ZQE2"/>
<keyword evidence="4 5" id="KW-0472">Membrane</keyword>
<sequence>MCAHKFQQVSKLKQKKGKFIEIGRFQGFPNYMYCTICCTFRYIKRKIKMSLIYSEVPWGIRFLQKLTDKCCPRFHFNREICYRGSVVFLTYIAYMCYHLSRKPISVVKAVLHRNCSGLTPPTANEPINWCDWAPFDGSDANAAQMLGELDSSFLFCYAIAMFVSGFVAERVNLRYFLSMGMLLSGLFSYLFGLAKTYNIHHISYYIVVQASIFSIGKVVCKQSVILEKWKVKINLNLGAPQEESKVTTLSSLMGLAGICQTTGWPGVVTVMSNWFGKSKRGLIFGLWNSHTSIGNILGSLIAAEYVETDWALSFMMPGLYIGLAGFILFLFLVVNPSDVGCISSDIGTADHLEVQRRITERSSLLRHSSSQSSEQAIGFFSACCIPGVLEFSLALFFSKLVSYTFLYWLPLYVNASTTMGATLSADMSTLFDVGGIAGAIIAGVLSDKSEMPRQLMVVYQKMSTVSIGLNMMLLVIVGLLVNGPYALITTSVSAELGTHHSLEGNSKALATVTAIIDGTGSIGAAVGPLLAGFVSSYGWENVFIMLMIADILSLLLLLRLVKHEVIRFRNARRTGIRIE</sequence>
<feature type="transmembrane region" description="Helical" evidence="5">
    <location>
        <begin position="281"/>
        <end position="302"/>
    </location>
</feature>
<evidence type="ECO:0000313" key="8">
    <source>
        <dbReference type="Proteomes" id="UP001162156"/>
    </source>
</evidence>
<dbReference type="PANTHER" id="PTHR43184">
    <property type="entry name" value="MAJOR FACILITATOR SUPERFAMILY TRANSPORTER 16, ISOFORM B"/>
    <property type="match status" value="1"/>
</dbReference>
<organism evidence="7 8">
    <name type="scientific">Rhamnusium bicolor</name>
    <dbReference type="NCBI Taxonomy" id="1586634"/>
    <lineage>
        <taxon>Eukaryota</taxon>
        <taxon>Metazoa</taxon>
        <taxon>Ecdysozoa</taxon>
        <taxon>Arthropoda</taxon>
        <taxon>Hexapoda</taxon>
        <taxon>Insecta</taxon>
        <taxon>Pterygota</taxon>
        <taxon>Neoptera</taxon>
        <taxon>Endopterygota</taxon>
        <taxon>Coleoptera</taxon>
        <taxon>Polyphaga</taxon>
        <taxon>Cucujiformia</taxon>
        <taxon>Chrysomeloidea</taxon>
        <taxon>Cerambycidae</taxon>
        <taxon>Lepturinae</taxon>
        <taxon>Rhagiini</taxon>
        <taxon>Rhamnusium</taxon>
    </lineage>
</organism>
<dbReference type="PANTHER" id="PTHR43184:SF12">
    <property type="entry name" value="SUGAR PHOSPHATE EXCHANGER 3"/>
    <property type="match status" value="1"/>
</dbReference>
<gene>
    <name evidence="7" type="ORF">NQ314_003138</name>
</gene>
<keyword evidence="2 5" id="KW-0812">Transmembrane</keyword>
<dbReference type="GO" id="GO:0022857">
    <property type="term" value="F:transmembrane transporter activity"/>
    <property type="evidence" value="ECO:0007669"/>
    <property type="project" value="InterPro"/>
</dbReference>
<dbReference type="Proteomes" id="UP001162156">
    <property type="component" value="Unassembled WGS sequence"/>
</dbReference>
<dbReference type="InterPro" id="IPR011701">
    <property type="entry name" value="MFS"/>
</dbReference>
<dbReference type="SUPFAM" id="SSF103473">
    <property type="entry name" value="MFS general substrate transporter"/>
    <property type="match status" value="1"/>
</dbReference>
<evidence type="ECO:0000256" key="4">
    <source>
        <dbReference type="ARBA" id="ARBA00023136"/>
    </source>
</evidence>
<evidence type="ECO:0000259" key="6">
    <source>
        <dbReference type="PROSITE" id="PS50850"/>
    </source>
</evidence>
<evidence type="ECO:0000313" key="7">
    <source>
        <dbReference type="EMBL" id="KAJ8967021.1"/>
    </source>
</evidence>
<reference evidence="7" key="1">
    <citation type="journal article" date="2023" name="Insect Mol. Biol.">
        <title>Genome sequencing provides insights into the evolution of gene families encoding plant cell wall-degrading enzymes in longhorned beetles.</title>
        <authorList>
            <person name="Shin N.R."/>
            <person name="Okamura Y."/>
            <person name="Kirsch R."/>
            <person name="Pauchet Y."/>
        </authorList>
    </citation>
    <scope>NUCLEOTIDE SEQUENCE</scope>
    <source>
        <strain evidence="7">RBIC_L_NR</strain>
    </source>
</reference>
<dbReference type="Gene3D" id="1.20.1250.20">
    <property type="entry name" value="MFS general substrate transporter like domains"/>
    <property type="match status" value="2"/>
</dbReference>
<feature type="transmembrane region" description="Helical" evidence="5">
    <location>
        <begin position="151"/>
        <end position="168"/>
    </location>
</feature>
<feature type="transmembrane region" description="Helical" evidence="5">
    <location>
        <begin position="376"/>
        <end position="409"/>
    </location>
</feature>
<comment type="caution">
    <text evidence="7">The sequence shown here is derived from an EMBL/GenBank/DDBJ whole genome shotgun (WGS) entry which is preliminary data.</text>
</comment>
<feature type="transmembrane region" description="Helical" evidence="5">
    <location>
        <begin position="467"/>
        <end position="488"/>
    </location>
</feature>
<feature type="transmembrane region" description="Helical" evidence="5">
    <location>
        <begin position="542"/>
        <end position="561"/>
    </location>
</feature>
<feature type="transmembrane region" description="Helical" evidence="5">
    <location>
        <begin position="429"/>
        <end position="446"/>
    </location>
</feature>
<dbReference type="EMBL" id="JANEYF010000904">
    <property type="protein sequence ID" value="KAJ8967021.1"/>
    <property type="molecule type" value="Genomic_DNA"/>
</dbReference>
<feature type="transmembrane region" description="Helical" evidence="5">
    <location>
        <begin position="80"/>
        <end position="100"/>
    </location>
</feature>
<keyword evidence="3 5" id="KW-1133">Transmembrane helix</keyword>
<proteinExistence type="predicted"/>
<dbReference type="InterPro" id="IPR036259">
    <property type="entry name" value="MFS_trans_sf"/>
</dbReference>
<name>A0AAV8ZQE2_9CUCU</name>
<protein>
    <recommendedName>
        <fullName evidence="6">Major facilitator superfamily (MFS) profile domain-containing protein</fullName>
    </recommendedName>
</protein>
<evidence type="ECO:0000256" key="1">
    <source>
        <dbReference type="ARBA" id="ARBA00004141"/>
    </source>
</evidence>
<evidence type="ECO:0000256" key="2">
    <source>
        <dbReference type="ARBA" id="ARBA00022692"/>
    </source>
</evidence>
<dbReference type="Pfam" id="PF07690">
    <property type="entry name" value="MFS_1"/>
    <property type="match status" value="1"/>
</dbReference>
<accession>A0AAV8ZQE2</accession>
<dbReference type="InterPro" id="IPR020846">
    <property type="entry name" value="MFS_dom"/>
</dbReference>
<feature type="domain" description="Major facilitator superfamily (MFS) profile" evidence="6">
    <location>
        <begin position="86"/>
        <end position="565"/>
    </location>
</feature>
<evidence type="ECO:0000256" key="3">
    <source>
        <dbReference type="ARBA" id="ARBA00022989"/>
    </source>
</evidence>
<feature type="transmembrane region" description="Helical" evidence="5">
    <location>
        <begin position="175"/>
        <end position="196"/>
    </location>
</feature>
<keyword evidence="8" id="KW-1185">Reference proteome</keyword>
<dbReference type="GO" id="GO:0016020">
    <property type="term" value="C:membrane"/>
    <property type="evidence" value="ECO:0007669"/>
    <property type="project" value="UniProtKB-SubCell"/>
</dbReference>
<feature type="transmembrane region" description="Helical" evidence="5">
    <location>
        <begin position="314"/>
        <end position="334"/>
    </location>
</feature>
<comment type="subcellular location">
    <subcellularLocation>
        <location evidence="1">Membrane</location>
        <topology evidence="1">Multi-pass membrane protein</topology>
    </subcellularLocation>
</comment>
<evidence type="ECO:0000256" key="5">
    <source>
        <dbReference type="SAM" id="Phobius"/>
    </source>
</evidence>